<dbReference type="GO" id="GO:0051721">
    <property type="term" value="F:protein phosphatase 2A binding"/>
    <property type="evidence" value="ECO:0007669"/>
    <property type="project" value="TreeGrafter"/>
</dbReference>
<protein>
    <recommendedName>
        <fullName evidence="4">TAP42-like protein</fullName>
    </recommendedName>
</protein>
<dbReference type="PANTHER" id="PTHR10933">
    <property type="entry name" value="IMMUNOGLOBULIN-BINDING PROTEIN 1"/>
    <property type="match status" value="1"/>
</dbReference>
<feature type="region of interest" description="Disordered" evidence="1">
    <location>
        <begin position="230"/>
        <end position="253"/>
    </location>
</feature>
<dbReference type="InterPro" id="IPR038511">
    <property type="entry name" value="TAP42/TAP46-like_sf"/>
</dbReference>
<dbReference type="PANTHER" id="PTHR10933:SF9">
    <property type="entry name" value="IMMUNOGLOBULIN-BINDING PROTEIN 1"/>
    <property type="match status" value="1"/>
</dbReference>
<dbReference type="Proteomes" id="UP001412239">
    <property type="component" value="Unassembled WGS sequence"/>
</dbReference>
<evidence type="ECO:0000313" key="2">
    <source>
        <dbReference type="EMBL" id="CUS15695.1"/>
    </source>
</evidence>
<keyword evidence="3" id="KW-1185">Reference proteome</keyword>
<dbReference type="GO" id="GO:0005829">
    <property type="term" value="C:cytosol"/>
    <property type="evidence" value="ECO:0007669"/>
    <property type="project" value="TreeGrafter"/>
</dbReference>
<feature type="compositionally biased region" description="Basic and acidic residues" evidence="1">
    <location>
        <begin position="230"/>
        <end position="240"/>
    </location>
</feature>
<feature type="region of interest" description="Disordered" evidence="1">
    <location>
        <begin position="300"/>
        <end position="331"/>
    </location>
</feature>
<dbReference type="GO" id="GO:0009966">
    <property type="term" value="P:regulation of signal transduction"/>
    <property type="evidence" value="ECO:0007669"/>
    <property type="project" value="InterPro"/>
</dbReference>
<accession>A0A292Q9P8</accession>
<reference evidence="2" key="1">
    <citation type="submission" date="2015-10" db="EMBL/GenBank/DDBJ databases">
        <authorList>
            <person name="Regsiter A."/>
            <person name="william w."/>
        </authorList>
    </citation>
    <scope>NUCLEOTIDE SEQUENCE</scope>
    <source>
        <strain evidence="2">Montdore</strain>
    </source>
</reference>
<dbReference type="Gene3D" id="1.25.40.540">
    <property type="entry name" value="TAP42-like family"/>
    <property type="match status" value="1"/>
</dbReference>
<evidence type="ECO:0008006" key="4">
    <source>
        <dbReference type="Google" id="ProtNLM"/>
    </source>
</evidence>
<organism evidence="2 3">
    <name type="scientific">Tuber aestivum</name>
    <name type="common">summer truffle</name>
    <dbReference type="NCBI Taxonomy" id="59557"/>
    <lineage>
        <taxon>Eukaryota</taxon>
        <taxon>Fungi</taxon>
        <taxon>Dikarya</taxon>
        <taxon>Ascomycota</taxon>
        <taxon>Pezizomycotina</taxon>
        <taxon>Pezizomycetes</taxon>
        <taxon>Pezizales</taxon>
        <taxon>Tuberaceae</taxon>
        <taxon>Tuber</taxon>
    </lineage>
</organism>
<dbReference type="EMBL" id="LN890944">
    <property type="protein sequence ID" value="CUS15695.1"/>
    <property type="molecule type" value="Genomic_DNA"/>
</dbReference>
<dbReference type="Pfam" id="PF04177">
    <property type="entry name" value="TAP42"/>
    <property type="match status" value="1"/>
</dbReference>
<gene>
    <name evidence="2" type="ORF">GSTUAT00000188001</name>
</gene>
<dbReference type="GO" id="GO:0035303">
    <property type="term" value="P:regulation of dephosphorylation"/>
    <property type="evidence" value="ECO:0007669"/>
    <property type="project" value="TreeGrafter"/>
</dbReference>
<dbReference type="AlphaFoldDB" id="A0A292Q9P8"/>
<evidence type="ECO:0000256" key="1">
    <source>
        <dbReference type="SAM" id="MobiDB-lite"/>
    </source>
</evidence>
<evidence type="ECO:0000313" key="3">
    <source>
        <dbReference type="Proteomes" id="UP001412239"/>
    </source>
</evidence>
<dbReference type="InterPro" id="IPR007304">
    <property type="entry name" value="TAP46-like"/>
</dbReference>
<proteinExistence type="predicted"/>
<name>A0A292Q9P8_9PEZI</name>
<sequence length="373" mass="41885">MSESQESLRSLYDSGERLRKEVEDSYDYNSPGYQQKLETAVRTYQECKNLVDQISLFSTNESLEDVASSEIRYMLIGYHLANLTSRQQPPDRVSVLKLSKSLYLGFLNLCDAYDLLSNSDRSVLRPAGPGAPKAPSAPSDAAARRNEKIAKFKLEKELKAKVDALAQNPHLLDEDELRKLQAASISLAIMKSIQQLEMIDLELDILSKAPKPDENPVAHQAQDERTRDLGARDGYSDKLDNIPSTIKGGPLLSQNGKPLRPFTLLDSRERLKQGVFKSGHNLPTMTIDEYLEEERKRGGIIEGGGEKSGIKPEPDEDDHERADGETMKAREWDEFKEANPRFADPFLECVYLEPNYSLGDPEIRSIGVKLLMV</sequence>